<dbReference type="Pfam" id="PF00503">
    <property type="entry name" value="G-alpha"/>
    <property type="match status" value="1"/>
</dbReference>
<dbReference type="FunFam" id="3.40.50.300:FF:000692">
    <property type="entry name" value="Guanine nucleotide-binding protein subunit alpha"/>
    <property type="match status" value="1"/>
</dbReference>
<dbReference type="GO" id="GO:0003924">
    <property type="term" value="F:GTPase activity"/>
    <property type="evidence" value="ECO:0007669"/>
    <property type="project" value="InterPro"/>
</dbReference>
<dbReference type="InterPro" id="IPR001019">
    <property type="entry name" value="Gprotein_alpha_su"/>
</dbReference>
<accession>A0A9P5TAH2</accession>
<dbReference type="GO" id="GO:0005834">
    <property type="term" value="C:heterotrimeric G-protein complex"/>
    <property type="evidence" value="ECO:0007669"/>
    <property type="project" value="TreeGrafter"/>
</dbReference>
<keyword evidence="4" id="KW-0807">Transducer</keyword>
<dbReference type="GO" id="GO:0001664">
    <property type="term" value="F:G protein-coupled receptor binding"/>
    <property type="evidence" value="ECO:0007669"/>
    <property type="project" value="TreeGrafter"/>
</dbReference>
<keyword evidence="3 5" id="KW-0342">GTP-binding</keyword>
<proteinExistence type="predicted"/>
<dbReference type="CDD" id="cd00066">
    <property type="entry name" value="G-alpha"/>
    <property type="match status" value="1"/>
</dbReference>
<name>A0A9P5TAH2_9AGAM</name>
<dbReference type="SUPFAM" id="SSF52540">
    <property type="entry name" value="P-loop containing nucleoside triphosphate hydrolases"/>
    <property type="match status" value="1"/>
</dbReference>
<organism evidence="8 9">
    <name type="scientific">Russula ochroleuca</name>
    <dbReference type="NCBI Taxonomy" id="152965"/>
    <lineage>
        <taxon>Eukaryota</taxon>
        <taxon>Fungi</taxon>
        <taxon>Dikarya</taxon>
        <taxon>Basidiomycota</taxon>
        <taxon>Agaricomycotina</taxon>
        <taxon>Agaricomycetes</taxon>
        <taxon>Russulales</taxon>
        <taxon>Russulaceae</taxon>
        <taxon>Russula</taxon>
    </lineage>
</organism>
<dbReference type="InterPro" id="IPR011025">
    <property type="entry name" value="GproteinA_insert"/>
</dbReference>
<dbReference type="GO" id="GO:0005525">
    <property type="term" value="F:GTP binding"/>
    <property type="evidence" value="ECO:0007669"/>
    <property type="project" value="UniProtKB-KW"/>
</dbReference>
<gene>
    <name evidence="8" type="ORF">DFH94DRAFT_792971</name>
</gene>
<feature type="region of interest" description="Disordered" evidence="7">
    <location>
        <begin position="128"/>
        <end position="153"/>
    </location>
</feature>
<reference evidence="8" key="2">
    <citation type="journal article" date="2020" name="Nat. Commun.">
        <title>Large-scale genome sequencing of mycorrhizal fungi provides insights into the early evolution of symbiotic traits.</title>
        <authorList>
            <person name="Miyauchi S."/>
            <person name="Kiss E."/>
            <person name="Kuo A."/>
            <person name="Drula E."/>
            <person name="Kohler A."/>
            <person name="Sanchez-Garcia M."/>
            <person name="Morin E."/>
            <person name="Andreopoulos B."/>
            <person name="Barry K.W."/>
            <person name="Bonito G."/>
            <person name="Buee M."/>
            <person name="Carver A."/>
            <person name="Chen C."/>
            <person name="Cichocki N."/>
            <person name="Clum A."/>
            <person name="Culley D."/>
            <person name="Crous P.W."/>
            <person name="Fauchery L."/>
            <person name="Girlanda M."/>
            <person name="Hayes R.D."/>
            <person name="Keri Z."/>
            <person name="LaButti K."/>
            <person name="Lipzen A."/>
            <person name="Lombard V."/>
            <person name="Magnuson J."/>
            <person name="Maillard F."/>
            <person name="Murat C."/>
            <person name="Nolan M."/>
            <person name="Ohm R.A."/>
            <person name="Pangilinan J."/>
            <person name="Pereira M.F."/>
            <person name="Perotto S."/>
            <person name="Peter M."/>
            <person name="Pfister S."/>
            <person name="Riley R."/>
            <person name="Sitrit Y."/>
            <person name="Stielow J.B."/>
            <person name="Szollosi G."/>
            <person name="Zifcakova L."/>
            <person name="Stursova M."/>
            <person name="Spatafora J.W."/>
            <person name="Tedersoo L."/>
            <person name="Vaario L.M."/>
            <person name="Yamada A."/>
            <person name="Yan M."/>
            <person name="Wang P."/>
            <person name="Xu J."/>
            <person name="Bruns T."/>
            <person name="Baldrian P."/>
            <person name="Vilgalys R."/>
            <person name="Dunand C."/>
            <person name="Henrissat B."/>
            <person name="Grigoriev I.V."/>
            <person name="Hibbett D."/>
            <person name="Nagy L.G."/>
            <person name="Martin F.M."/>
        </authorList>
    </citation>
    <scope>NUCLEOTIDE SEQUENCE</scope>
    <source>
        <strain evidence="8">Prilba</strain>
    </source>
</reference>
<keyword evidence="9" id="KW-1185">Reference proteome</keyword>
<feature type="compositionally biased region" description="Polar residues" evidence="7">
    <location>
        <begin position="136"/>
        <end position="151"/>
    </location>
</feature>
<evidence type="ECO:0000256" key="2">
    <source>
        <dbReference type="ARBA" id="ARBA00022741"/>
    </source>
</evidence>
<dbReference type="GO" id="GO:0007188">
    <property type="term" value="P:adenylate cyclase-modulating G protein-coupled receptor signaling pathway"/>
    <property type="evidence" value="ECO:0007669"/>
    <property type="project" value="TreeGrafter"/>
</dbReference>
<evidence type="ECO:0000256" key="5">
    <source>
        <dbReference type="PIRSR" id="PIRSR601019-1"/>
    </source>
</evidence>
<dbReference type="PANTHER" id="PTHR10218:SF360">
    <property type="entry name" value="GUANINE NUCLEOTIDE-BINDING PROTEIN SUBUNIT ALPHA HOMOLOG"/>
    <property type="match status" value="1"/>
</dbReference>
<feature type="binding site" evidence="6">
    <location>
        <position position="309"/>
    </location>
    <ligand>
        <name>Mg(2+)</name>
        <dbReference type="ChEBI" id="CHEBI:18420"/>
    </ligand>
</feature>
<evidence type="ECO:0000256" key="1">
    <source>
        <dbReference type="ARBA" id="ARBA00022723"/>
    </source>
</evidence>
<keyword evidence="1 6" id="KW-0479">Metal-binding</keyword>
<evidence type="ECO:0000256" key="3">
    <source>
        <dbReference type="ARBA" id="ARBA00023134"/>
    </source>
</evidence>
<dbReference type="PROSITE" id="PS51882">
    <property type="entry name" value="G_ALPHA"/>
    <property type="match status" value="1"/>
</dbReference>
<feature type="region of interest" description="Disordered" evidence="7">
    <location>
        <begin position="187"/>
        <end position="209"/>
    </location>
</feature>
<evidence type="ECO:0000313" key="8">
    <source>
        <dbReference type="EMBL" id="KAF8481555.1"/>
    </source>
</evidence>
<evidence type="ECO:0000256" key="7">
    <source>
        <dbReference type="SAM" id="MobiDB-lite"/>
    </source>
</evidence>
<sequence>MFAAKSLPQNHLADPFEAILRPPPGETSAQRDTRILAEQLAKRVSDAIDEQLRAERAELKKSRSDVRILLLGQSESGKSTTLKQFQLLHTPAAFQAERMAWRFVIYLNLIRSVRRILDTISPEREEEVHELLDSASLGSDGQSPDSSAQTDPENHRIAAEKYAEYNIALAPALELEGTLIRSLREDDDEDEATHLGDGSTPGWSAPRGEYTVRTTSNWKRAFTLRRNRSKQRLSSSSWWEDPSDPVHILDSSRDAMVRLWQDEWVRHRLVEKRVRLQESSGFYLDEIERITSKTYTPTDEDVLKARLKTLGVVEHQFTISMGSMRGASNWVIYDVGGARSQRHAWAPYFQDVNAIIFLAPISAFDQVLTEDQRVNRLEDSLLLWRGLVSNKLLEGVPIVLFLNKCDLLREKLEAGVQLKNYLVTYGDRPNNYESVAKYLRNKFGTLHNQYRTNPGRELFVHYTSVTDKAKTAQIIANVREAILRLNLKTLKLM</sequence>
<reference evidence="8" key="1">
    <citation type="submission" date="2019-10" db="EMBL/GenBank/DDBJ databases">
        <authorList>
            <consortium name="DOE Joint Genome Institute"/>
            <person name="Kuo A."/>
            <person name="Miyauchi S."/>
            <person name="Kiss E."/>
            <person name="Drula E."/>
            <person name="Kohler A."/>
            <person name="Sanchez-Garcia M."/>
            <person name="Andreopoulos B."/>
            <person name="Barry K.W."/>
            <person name="Bonito G."/>
            <person name="Buee M."/>
            <person name="Carver A."/>
            <person name="Chen C."/>
            <person name="Cichocki N."/>
            <person name="Clum A."/>
            <person name="Culley D."/>
            <person name="Crous P.W."/>
            <person name="Fauchery L."/>
            <person name="Girlanda M."/>
            <person name="Hayes R."/>
            <person name="Keri Z."/>
            <person name="LaButti K."/>
            <person name="Lipzen A."/>
            <person name="Lombard V."/>
            <person name="Magnuson J."/>
            <person name="Maillard F."/>
            <person name="Morin E."/>
            <person name="Murat C."/>
            <person name="Nolan M."/>
            <person name="Ohm R."/>
            <person name="Pangilinan J."/>
            <person name="Pereira M."/>
            <person name="Perotto S."/>
            <person name="Peter M."/>
            <person name="Riley R."/>
            <person name="Sitrit Y."/>
            <person name="Stielow B."/>
            <person name="Szollosi G."/>
            <person name="Zifcakova L."/>
            <person name="Stursova M."/>
            <person name="Spatafora J.W."/>
            <person name="Tedersoo L."/>
            <person name="Vaario L.-M."/>
            <person name="Yamada A."/>
            <person name="Yan M."/>
            <person name="Wang P."/>
            <person name="Xu J."/>
            <person name="Bruns T."/>
            <person name="Baldrian P."/>
            <person name="Vilgalys R."/>
            <person name="Henrissat B."/>
            <person name="Grigoriev I.V."/>
            <person name="Hibbett D."/>
            <person name="Nagy L.G."/>
            <person name="Martin F.M."/>
        </authorList>
    </citation>
    <scope>NUCLEOTIDE SEQUENCE</scope>
    <source>
        <strain evidence="8">Prilba</strain>
    </source>
</reference>
<dbReference type="SUPFAM" id="SSF47895">
    <property type="entry name" value="Transducin (alpha subunit), insertion domain"/>
    <property type="match status" value="1"/>
</dbReference>
<keyword evidence="2 5" id="KW-0547">Nucleotide-binding</keyword>
<evidence type="ECO:0000313" key="9">
    <source>
        <dbReference type="Proteomes" id="UP000759537"/>
    </source>
</evidence>
<comment type="caution">
    <text evidence="8">The sequence shown here is derived from an EMBL/GenBank/DDBJ whole genome shotgun (WGS) entry which is preliminary data.</text>
</comment>
<keyword evidence="6" id="KW-0460">Magnesium</keyword>
<feature type="binding site" evidence="5">
    <location>
        <begin position="303"/>
        <end position="309"/>
    </location>
    <ligand>
        <name>GTP</name>
        <dbReference type="ChEBI" id="CHEBI:37565"/>
    </ligand>
</feature>
<dbReference type="Gene3D" id="3.40.50.300">
    <property type="entry name" value="P-loop containing nucleotide triphosphate hydrolases"/>
    <property type="match status" value="2"/>
</dbReference>
<evidence type="ECO:0000256" key="4">
    <source>
        <dbReference type="ARBA" id="ARBA00023224"/>
    </source>
</evidence>
<dbReference type="PANTHER" id="PTHR10218">
    <property type="entry name" value="GTP-BINDING PROTEIN ALPHA SUBUNIT"/>
    <property type="match status" value="1"/>
</dbReference>
<dbReference type="OrthoDB" id="5817230at2759"/>
<dbReference type="Proteomes" id="UP000759537">
    <property type="component" value="Unassembled WGS sequence"/>
</dbReference>
<evidence type="ECO:0000256" key="6">
    <source>
        <dbReference type="PIRSR" id="PIRSR601019-2"/>
    </source>
</evidence>
<dbReference type="GO" id="GO:0005737">
    <property type="term" value="C:cytoplasm"/>
    <property type="evidence" value="ECO:0007669"/>
    <property type="project" value="TreeGrafter"/>
</dbReference>
<dbReference type="GO" id="GO:0046872">
    <property type="term" value="F:metal ion binding"/>
    <property type="evidence" value="ECO:0007669"/>
    <property type="project" value="UniProtKB-KW"/>
</dbReference>
<dbReference type="PRINTS" id="PR00318">
    <property type="entry name" value="GPROTEINA"/>
</dbReference>
<dbReference type="SMART" id="SM00275">
    <property type="entry name" value="G_alpha"/>
    <property type="match status" value="1"/>
</dbReference>
<dbReference type="GO" id="GO:0031683">
    <property type="term" value="F:G-protein beta/gamma-subunit complex binding"/>
    <property type="evidence" value="ECO:0007669"/>
    <property type="project" value="InterPro"/>
</dbReference>
<feature type="binding site" evidence="5">
    <location>
        <begin position="403"/>
        <end position="406"/>
    </location>
    <ligand>
        <name>GTP</name>
        <dbReference type="ChEBI" id="CHEBI:37565"/>
    </ligand>
</feature>
<protein>
    <submittedName>
        <fullName evidence="8">Guanine nucleotide binding protein, alpha subunit</fullName>
    </submittedName>
</protein>
<dbReference type="EMBL" id="WHVB01000006">
    <property type="protein sequence ID" value="KAF8481555.1"/>
    <property type="molecule type" value="Genomic_DNA"/>
</dbReference>
<dbReference type="InterPro" id="IPR027417">
    <property type="entry name" value="P-loop_NTPase"/>
</dbReference>
<dbReference type="AlphaFoldDB" id="A0A9P5TAH2"/>